<evidence type="ECO:0000256" key="1">
    <source>
        <dbReference type="ARBA" id="ARBA00004123"/>
    </source>
</evidence>
<feature type="region of interest" description="Disordered" evidence="4">
    <location>
        <begin position="1"/>
        <end position="45"/>
    </location>
</feature>
<dbReference type="Proteomes" id="UP001388673">
    <property type="component" value="Unassembled WGS sequence"/>
</dbReference>
<dbReference type="InterPro" id="IPR000232">
    <property type="entry name" value="HSF_DNA-bd"/>
</dbReference>
<dbReference type="KEGG" id="kne:92181513"/>
<proteinExistence type="predicted"/>
<dbReference type="InterPro" id="IPR036388">
    <property type="entry name" value="WH-like_DNA-bd_sf"/>
</dbReference>
<keyword evidence="2" id="KW-0238">DNA-binding</keyword>
<dbReference type="AlphaFoldDB" id="A0AAW0YX00"/>
<evidence type="ECO:0000313" key="7">
    <source>
        <dbReference type="Proteomes" id="UP001388673"/>
    </source>
</evidence>
<dbReference type="GeneID" id="92181513"/>
<reference evidence="6 7" key="1">
    <citation type="journal article" date="2024" name="bioRxiv">
        <title>Comparative genomics of Cryptococcus and Kwoniella reveals pathogenesis evolution and contrasting karyotype dynamics via intercentromeric recombination or chromosome fusion.</title>
        <authorList>
            <person name="Coelho M.A."/>
            <person name="David-Palma M."/>
            <person name="Shea T."/>
            <person name="Bowers K."/>
            <person name="McGinley-Smith S."/>
            <person name="Mohammad A.W."/>
            <person name="Gnirke A."/>
            <person name="Yurkov A.M."/>
            <person name="Nowrousian M."/>
            <person name="Sun S."/>
            <person name="Cuomo C.A."/>
            <person name="Heitman J."/>
        </authorList>
    </citation>
    <scope>NUCLEOTIDE SEQUENCE [LARGE SCALE GENOMIC DNA]</scope>
    <source>
        <strain evidence="6 7">CBS 13917</strain>
    </source>
</reference>
<keyword evidence="3" id="KW-0539">Nucleus</keyword>
<dbReference type="GO" id="GO:0005634">
    <property type="term" value="C:nucleus"/>
    <property type="evidence" value="ECO:0007669"/>
    <property type="project" value="UniProtKB-SubCell"/>
</dbReference>
<name>A0AAW0YX00_9TREE</name>
<evidence type="ECO:0000256" key="3">
    <source>
        <dbReference type="ARBA" id="ARBA00023242"/>
    </source>
</evidence>
<evidence type="ECO:0000256" key="2">
    <source>
        <dbReference type="ARBA" id="ARBA00023125"/>
    </source>
</evidence>
<comment type="subcellular location">
    <subcellularLocation>
        <location evidence="1">Nucleus</location>
    </subcellularLocation>
</comment>
<feature type="compositionally biased region" description="Acidic residues" evidence="4">
    <location>
        <begin position="256"/>
        <end position="268"/>
    </location>
</feature>
<evidence type="ECO:0000256" key="4">
    <source>
        <dbReference type="SAM" id="MobiDB-lite"/>
    </source>
</evidence>
<evidence type="ECO:0000259" key="5">
    <source>
        <dbReference type="Pfam" id="PF00447"/>
    </source>
</evidence>
<dbReference type="InterPro" id="IPR036390">
    <property type="entry name" value="WH_DNA-bd_sf"/>
</dbReference>
<feature type="region of interest" description="Disordered" evidence="4">
    <location>
        <begin position="289"/>
        <end position="350"/>
    </location>
</feature>
<dbReference type="SUPFAM" id="SSF46785">
    <property type="entry name" value="Winged helix' DNA-binding domain"/>
    <property type="match status" value="1"/>
</dbReference>
<accession>A0AAW0YX00</accession>
<feature type="compositionally biased region" description="Low complexity" evidence="4">
    <location>
        <begin position="299"/>
        <end position="313"/>
    </location>
</feature>
<keyword evidence="7" id="KW-1185">Reference proteome</keyword>
<dbReference type="EMBL" id="JBCAWK010000008">
    <property type="protein sequence ID" value="KAK8850338.1"/>
    <property type="molecule type" value="Genomic_DNA"/>
</dbReference>
<feature type="compositionally biased region" description="Acidic residues" evidence="4">
    <location>
        <begin position="314"/>
        <end position="340"/>
    </location>
</feature>
<dbReference type="RefSeq" id="XP_066801769.1">
    <property type="nucleotide sequence ID" value="XM_066947355.1"/>
</dbReference>
<evidence type="ECO:0000313" key="6">
    <source>
        <dbReference type="EMBL" id="KAK8850338.1"/>
    </source>
</evidence>
<sequence>MDSATIPSHPPPQGTLNPWSIRPPNNCHDTTNLSSPSPHRHPVRSSLGGIVRVEPYQSSNRPLFSDLTPIHNGLHRPTTVYDNSHFDNTTHDYHTDFRGEVDDLPHSNRNISFNMINENERPAHAPSSHGGAGQSHYKAVTAPVVYPSQYTQPSASGRLQEILGHPSSYTTDSFDQYHNHPYLLPPAPITPPFFPLRSSASASHPQSIFGSQLSSPINTFSSLSNVHLLSTTAAQTDSIFMSPDSAQPVDVSVSDSDSDSDSVSDVEEYTWPRPSRSLEVARNLSGAVEVDGQNGGTDSQSQSISSLPKSSSEIDIDNDNDNDHDDDDDNDDSDDDETDPEFVPNSRFRLQLVRRNVTQVDARTPRIISRKTKVKAERKKRRSSGNKRDLDGVSVEVNRNEKIKREITSSRMGIRKGQKTSAALPTGDFLFAAYHMLTDPTYSEWVHWDPVERVATIYNTIDFAKDVYSKNATSSKWESFQRNMTNYQPWGFKRTVVPGTNKRSQTVEVPTWEHVRSIWVGQGYPIDIFRHGKDKYGIVSGQEKMSATTGVVVLGPEVGSDGTNQGSEVGGESGHQVDVQADEWSLESEEGQNYDRDSDTSDEEPLAMTRSLPRSEVEHLGLSIDGKRIRISPWADKSERKRRKLTIWTPGSTESDQPACPARLFSRSPSIPPTPEPTPVVKTSYSASTYTSVPVTPTSAGPGRSFGRIRSSRGEAGV</sequence>
<dbReference type="GO" id="GO:0003700">
    <property type="term" value="F:DNA-binding transcription factor activity"/>
    <property type="evidence" value="ECO:0007669"/>
    <property type="project" value="InterPro"/>
</dbReference>
<feature type="compositionally biased region" description="Basic residues" evidence="4">
    <location>
        <begin position="368"/>
        <end position="385"/>
    </location>
</feature>
<comment type="caution">
    <text evidence="6">The sequence shown here is derived from an EMBL/GenBank/DDBJ whole genome shotgun (WGS) entry which is preliminary data.</text>
</comment>
<protein>
    <recommendedName>
        <fullName evidence="5">HSF-type DNA-binding domain-containing protein</fullName>
    </recommendedName>
</protein>
<feature type="domain" description="HSF-type DNA-binding" evidence="5">
    <location>
        <begin position="429"/>
        <end position="514"/>
    </location>
</feature>
<gene>
    <name evidence="6" type="ORF">IAR55_004255</name>
</gene>
<feature type="region of interest" description="Disordered" evidence="4">
    <location>
        <begin position="666"/>
        <end position="718"/>
    </location>
</feature>
<dbReference type="Pfam" id="PF00447">
    <property type="entry name" value="HSF_DNA-bind"/>
    <property type="match status" value="1"/>
</dbReference>
<feature type="region of interest" description="Disordered" evidence="4">
    <location>
        <begin position="363"/>
        <end position="393"/>
    </location>
</feature>
<feature type="region of interest" description="Disordered" evidence="4">
    <location>
        <begin position="554"/>
        <end position="614"/>
    </location>
</feature>
<feature type="region of interest" description="Disordered" evidence="4">
    <location>
        <begin position="245"/>
        <end position="271"/>
    </location>
</feature>
<feature type="compositionally biased region" description="Acidic residues" evidence="4">
    <location>
        <begin position="580"/>
        <end position="592"/>
    </location>
</feature>
<dbReference type="Gene3D" id="1.10.10.10">
    <property type="entry name" value="Winged helix-like DNA-binding domain superfamily/Winged helix DNA-binding domain"/>
    <property type="match status" value="1"/>
</dbReference>
<dbReference type="GO" id="GO:0043565">
    <property type="term" value="F:sequence-specific DNA binding"/>
    <property type="evidence" value="ECO:0007669"/>
    <property type="project" value="InterPro"/>
</dbReference>
<organism evidence="6 7">
    <name type="scientific">Kwoniella newhampshirensis</name>
    <dbReference type="NCBI Taxonomy" id="1651941"/>
    <lineage>
        <taxon>Eukaryota</taxon>
        <taxon>Fungi</taxon>
        <taxon>Dikarya</taxon>
        <taxon>Basidiomycota</taxon>
        <taxon>Agaricomycotina</taxon>
        <taxon>Tremellomycetes</taxon>
        <taxon>Tremellales</taxon>
        <taxon>Cryptococcaceae</taxon>
        <taxon>Kwoniella</taxon>
    </lineage>
</organism>
<feature type="compositionally biased region" description="Low complexity" evidence="4">
    <location>
        <begin position="679"/>
        <end position="709"/>
    </location>
</feature>